<proteinExistence type="predicted"/>
<keyword evidence="2" id="KW-1185">Reference proteome</keyword>
<dbReference type="RefSeq" id="WP_132603534.1">
    <property type="nucleotide sequence ID" value="NZ_NRRP01000007.1"/>
</dbReference>
<dbReference type="Proteomes" id="UP000295733">
    <property type="component" value="Unassembled WGS sequence"/>
</dbReference>
<reference evidence="1 2" key="1">
    <citation type="submission" date="2019-03" db="EMBL/GenBank/DDBJ databases">
        <title>Genomic Encyclopedia of Type Strains, Phase IV (KMG-IV): sequencing the most valuable type-strain genomes for metagenomic binning, comparative biology and taxonomic classification.</title>
        <authorList>
            <person name="Goeker M."/>
        </authorList>
    </citation>
    <scope>NUCLEOTIDE SEQUENCE [LARGE SCALE GENOMIC DNA]</scope>
    <source>
        <strain evidence="1 2">DSM 2781</strain>
    </source>
</reference>
<name>A0A4R2NL41_RHOAD</name>
<dbReference type="OrthoDB" id="7876422at2"/>
<evidence type="ECO:0000313" key="2">
    <source>
        <dbReference type="Proteomes" id="UP000295733"/>
    </source>
</evidence>
<comment type="caution">
    <text evidence="1">The sequence shown here is derived from an EMBL/GenBank/DDBJ whole genome shotgun (WGS) entry which is preliminary data.</text>
</comment>
<dbReference type="AlphaFoldDB" id="A0A4R2NL41"/>
<protein>
    <submittedName>
        <fullName evidence="1">Uncharacterized protein</fullName>
    </submittedName>
</protein>
<dbReference type="EMBL" id="SLXL01000007">
    <property type="protein sequence ID" value="TCP22257.1"/>
    <property type="molecule type" value="Genomic_DNA"/>
</dbReference>
<gene>
    <name evidence="1" type="ORF">EV656_10765</name>
</gene>
<accession>A0A4R2NL41</accession>
<evidence type="ECO:0000313" key="1">
    <source>
        <dbReference type="EMBL" id="TCP22257.1"/>
    </source>
</evidence>
<organism evidence="1 2">
    <name type="scientific">Rhodovulum adriaticum</name>
    <name type="common">Rhodopseudomonas adriatica</name>
    <dbReference type="NCBI Taxonomy" id="35804"/>
    <lineage>
        <taxon>Bacteria</taxon>
        <taxon>Pseudomonadati</taxon>
        <taxon>Pseudomonadota</taxon>
        <taxon>Alphaproteobacteria</taxon>
        <taxon>Rhodobacterales</taxon>
        <taxon>Paracoccaceae</taxon>
        <taxon>Rhodovulum</taxon>
    </lineage>
</organism>
<sequence>MKNDTTDSNVVDFQDIKKRHFTYVRPPMDLRACEIDLHRLPLSPEQRDQFLEALWSIILAFVDLGYGVHPTQRVFVPKESASGIVAELGEVLQEAA</sequence>